<comment type="similarity">
    <text evidence="2 8">Belongs to the flagella basal body rod proteins family.</text>
</comment>
<evidence type="ECO:0000259" key="11">
    <source>
        <dbReference type="Pfam" id="PF22692"/>
    </source>
</evidence>
<evidence type="ECO:0000256" key="6">
    <source>
        <dbReference type="ARBA" id="ARBA00032912"/>
    </source>
</evidence>
<evidence type="ECO:0000256" key="2">
    <source>
        <dbReference type="ARBA" id="ARBA00009677"/>
    </source>
</evidence>
<dbReference type="EMBL" id="JAARLZ010000008">
    <property type="protein sequence ID" value="NII07633.1"/>
    <property type="molecule type" value="Genomic_DNA"/>
</dbReference>
<comment type="subcellular location">
    <subcellularLocation>
        <location evidence="1 8">Bacterial flagellum basal body</location>
    </subcellularLocation>
</comment>
<evidence type="ECO:0000259" key="9">
    <source>
        <dbReference type="Pfam" id="PF00460"/>
    </source>
</evidence>
<dbReference type="Proteomes" id="UP000490980">
    <property type="component" value="Unassembled WGS sequence"/>
</dbReference>
<dbReference type="InterPro" id="IPR053967">
    <property type="entry name" value="LlgE_F_G-like_D1"/>
</dbReference>
<proteinExistence type="inferred from homology"/>
<reference evidence="12 13" key="1">
    <citation type="submission" date="2020-03" db="EMBL/GenBank/DDBJ databases">
        <authorList>
            <person name="Lai Q."/>
        </authorList>
    </citation>
    <scope>NUCLEOTIDE SEQUENCE [LARGE SCALE GENOMIC DNA]</scope>
    <source>
        <strain evidence="12 13">CCUG 25036</strain>
    </source>
</reference>
<protein>
    <recommendedName>
        <fullName evidence="3 7">Flagellar basal-body rod protein FlgG</fullName>
    </recommendedName>
    <alternativeName>
        <fullName evidence="6 8">Distal rod protein</fullName>
    </alternativeName>
</protein>
<dbReference type="PROSITE" id="PS00588">
    <property type="entry name" value="FLAGELLA_BB_ROD"/>
    <property type="match status" value="1"/>
</dbReference>
<dbReference type="AlphaFoldDB" id="A0A7X5UBX8"/>
<dbReference type="InterPro" id="IPR012834">
    <property type="entry name" value="FlgG_G_neg"/>
</dbReference>
<dbReference type="PANTHER" id="PTHR30435">
    <property type="entry name" value="FLAGELLAR PROTEIN"/>
    <property type="match status" value="1"/>
</dbReference>
<dbReference type="RefSeq" id="WP_166949702.1">
    <property type="nucleotide sequence ID" value="NZ_CP077072.1"/>
</dbReference>
<keyword evidence="4 8" id="KW-0975">Bacterial flagellum</keyword>
<feature type="domain" description="Flagellar hook protein FlgE/F/G-like D1" evidence="11">
    <location>
        <begin position="97"/>
        <end position="159"/>
    </location>
</feature>
<dbReference type="GO" id="GO:0009426">
    <property type="term" value="C:bacterial-type flagellum basal body, distal rod"/>
    <property type="evidence" value="ECO:0007669"/>
    <property type="project" value="UniProtKB-UniRule"/>
</dbReference>
<evidence type="ECO:0000256" key="4">
    <source>
        <dbReference type="ARBA" id="ARBA00023143"/>
    </source>
</evidence>
<dbReference type="GO" id="GO:0071978">
    <property type="term" value="P:bacterial-type flagellum-dependent swarming motility"/>
    <property type="evidence" value="ECO:0007669"/>
    <property type="project" value="TreeGrafter"/>
</dbReference>
<dbReference type="Pfam" id="PF06429">
    <property type="entry name" value="Flg_bbr_C"/>
    <property type="match status" value="1"/>
</dbReference>
<organism evidence="12 13">
    <name type="scientific">Luteibacter anthropi</name>
    <dbReference type="NCBI Taxonomy" id="564369"/>
    <lineage>
        <taxon>Bacteria</taxon>
        <taxon>Pseudomonadati</taxon>
        <taxon>Pseudomonadota</taxon>
        <taxon>Gammaproteobacteria</taxon>
        <taxon>Lysobacterales</taxon>
        <taxon>Rhodanobacteraceae</taxon>
        <taxon>Luteibacter</taxon>
    </lineage>
</organism>
<keyword evidence="12" id="KW-0969">Cilium</keyword>
<evidence type="ECO:0000256" key="7">
    <source>
        <dbReference type="NCBIfam" id="TIGR02488"/>
    </source>
</evidence>
<comment type="subunit">
    <text evidence="5 8">The basal body constitutes a major portion of the flagellar organelle and consists of four rings (L,P,S, and M) mounted on a central rod. The rod consists of about 26 subunits of FlgG in the distal portion, and FlgB, FlgC and FlgF are thought to build up the proximal portion of the rod with about 6 subunits each.</text>
</comment>
<accession>A0A7X5UBX8</accession>
<dbReference type="InterPro" id="IPR010930">
    <property type="entry name" value="Flg_bb/hook_C_dom"/>
</dbReference>
<dbReference type="InterPro" id="IPR019776">
    <property type="entry name" value="Flagellar_basal_body_rod_CS"/>
</dbReference>
<evidence type="ECO:0000313" key="12">
    <source>
        <dbReference type="EMBL" id="NII07633.1"/>
    </source>
</evidence>
<comment type="caution">
    <text evidence="12">The sequence shown here is derived from an EMBL/GenBank/DDBJ whole genome shotgun (WGS) entry which is preliminary data.</text>
</comment>
<sequence length="261" mass="27828">MLTSLWIAKTGLDAQQTRMDVVSNNLANTNTTAFKRTRAEFEDLAYQNRGQAGAQTTEQTQSPTGFMIGTGVRVVGTQKMFEQGGSQQTDNPFDIRIDGRGFLQVTLPDGTVGYSRDGSLKRDPNGQLVTNDGYPIEPAITLPPNASSMTIGKDGTVSVVVPGSATPQTLGQIQLADFVNPAGLEPRGDNLYLETAASGAPQTGTAGLNGLGTIAQNSLETSNVNVVEEMVNMIETQRAYEMNSKAISASDQMLQFITQKT</sequence>
<dbReference type="Pfam" id="PF22692">
    <property type="entry name" value="LlgE_F_G_D1"/>
    <property type="match status" value="1"/>
</dbReference>
<feature type="domain" description="Flagellar basal body rod protein N-terminal" evidence="9">
    <location>
        <begin position="7"/>
        <end position="35"/>
    </location>
</feature>
<dbReference type="InterPro" id="IPR020013">
    <property type="entry name" value="Flagellar_FlgE/F/G"/>
</dbReference>
<evidence type="ECO:0000256" key="8">
    <source>
        <dbReference type="RuleBase" id="RU362116"/>
    </source>
</evidence>
<feature type="domain" description="Flagellar basal-body/hook protein C-terminal" evidence="10">
    <location>
        <begin position="215"/>
        <end position="259"/>
    </location>
</feature>
<dbReference type="SUPFAM" id="SSF117143">
    <property type="entry name" value="Flagellar hook protein flgE"/>
    <property type="match status" value="1"/>
</dbReference>
<dbReference type="Pfam" id="PF00460">
    <property type="entry name" value="Flg_bb_rod"/>
    <property type="match status" value="1"/>
</dbReference>
<evidence type="ECO:0000256" key="3">
    <source>
        <dbReference type="ARBA" id="ARBA00017948"/>
    </source>
</evidence>
<dbReference type="InterPro" id="IPR001444">
    <property type="entry name" value="Flag_bb_rod_N"/>
</dbReference>
<dbReference type="NCBIfam" id="TIGR03506">
    <property type="entry name" value="FlgEFG_subfam"/>
    <property type="match status" value="2"/>
</dbReference>
<evidence type="ECO:0000313" key="13">
    <source>
        <dbReference type="Proteomes" id="UP000490980"/>
    </source>
</evidence>
<keyword evidence="12" id="KW-0282">Flagellum</keyword>
<gene>
    <name evidence="12" type="primary">flgG</name>
    <name evidence="12" type="ORF">HBF25_14705</name>
</gene>
<keyword evidence="13" id="KW-1185">Reference proteome</keyword>
<name>A0A7X5UBX8_9GAMM</name>
<dbReference type="InterPro" id="IPR037925">
    <property type="entry name" value="FlgE/F/G-like"/>
</dbReference>
<evidence type="ECO:0000259" key="10">
    <source>
        <dbReference type="Pfam" id="PF06429"/>
    </source>
</evidence>
<evidence type="ECO:0000256" key="1">
    <source>
        <dbReference type="ARBA" id="ARBA00004117"/>
    </source>
</evidence>
<dbReference type="NCBIfam" id="TIGR02488">
    <property type="entry name" value="flgG_G_neg"/>
    <property type="match status" value="1"/>
</dbReference>
<keyword evidence="12" id="KW-0966">Cell projection</keyword>
<dbReference type="PANTHER" id="PTHR30435:SF19">
    <property type="entry name" value="FLAGELLAR BASAL-BODY ROD PROTEIN FLGG"/>
    <property type="match status" value="1"/>
</dbReference>
<evidence type="ECO:0000256" key="5">
    <source>
        <dbReference type="ARBA" id="ARBA00025933"/>
    </source>
</evidence>